<name>A0AAX6ETT8_IRIPA</name>
<reference evidence="2" key="2">
    <citation type="submission" date="2023-04" db="EMBL/GenBank/DDBJ databases">
        <authorList>
            <person name="Bruccoleri R.E."/>
            <person name="Oakeley E.J."/>
            <person name="Faust A.-M."/>
            <person name="Dessus-Babus S."/>
            <person name="Altorfer M."/>
            <person name="Burckhardt D."/>
            <person name="Oertli M."/>
            <person name="Naumann U."/>
            <person name="Petersen F."/>
            <person name="Wong J."/>
        </authorList>
    </citation>
    <scope>NUCLEOTIDE SEQUENCE</scope>
    <source>
        <strain evidence="2">GSM-AAB239-AS_SAM_17_03QT</strain>
        <tissue evidence="2">Leaf</tissue>
    </source>
</reference>
<dbReference type="PANTHER" id="PTHR45958">
    <property type="entry name" value="RING-TYPE E3 UBIQUITIN TRANSFERASE"/>
    <property type="match status" value="1"/>
</dbReference>
<dbReference type="SMART" id="SM00185">
    <property type="entry name" value="ARM"/>
    <property type="match status" value="5"/>
</dbReference>
<gene>
    <name evidence="2" type="ORF">M6B38_170815</name>
</gene>
<feature type="repeat" description="ARM" evidence="1">
    <location>
        <begin position="44"/>
        <end position="72"/>
    </location>
</feature>
<organism evidence="2 3">
    <name type="scientific">Iris pallida</name>
    <name type="common">Sweet iris</name>
    <dbReference type="NCBI Taxonomy" id="29817"/>
    <lineage>
        <taxon>Eukaryota</taxon>
        <taxon>Viridiplantae</taxon>
        <taxon>Streptophyta</taxon>
        <taxon>Embryophyta</taxon>
        <taxon>Tracheophyta</taxon>
        <taxon>Spermatophyta</taxon>
        <taxon>Magnoliopsida</taxon>
        <taxon>Liliopsida</taxon>
        <taxon>Asparagales</taxon>
        <taxon>Iridaceae</taxon>
        <taxon>Iridoideae</taxon>
        <taxon>Irideae</taxon>
        <taxon>Iris</taxon>
    </lineage>
</organism>
<reference evidence="2" key="1">
    <citation type="journal article" date="2023" name="GigaByte">
        <title>Genome assembly of the bearded iris, Iris pallida Lam.</title>
        <authorList>
            <person name="Bruccoleri R.E."/>
            <person name="Oakeley E.J."/>
            <person name="Faust A.M.E."/>
            <person name="Altorfer M."/>
            <person name="Dessus-Babus S."/>
            <person name="Burckhardt D."/>
            <person name="Oertli M."/>
            <person name="Naumann U."/>
            <person name="Petersen F."/>
            <person name="Wong J."/>
        </authorList>
    </citation>
    <scope>NUCLEOTIDE SEQUENCE</scope>
    <source>
        <strain evidence="2">GSM-AAB239-AS_SAM_17_03QT</strain>
    </source>
</reference>
<evidence type="ECO:0000256" key="1">
    <source>
        <dbReference type="PROSITE-ProRule" id="PRU00259"/>
    </source>
</evidence>
<dbReference type="Proteomes" id="UP001140949">
    <property type="component" value="Unassembled WGS sequence"/>
</dbReference>
<dbReference type="PROSITE" id="PS50176">
    <property type="entry name" value="ARM_REPEAT"/>
    <property type="match status" value="1"/>
</dbReference>
<proteinExistence type="predicted"/>
<dbReference type="AlphaFoldDB" id="A0AAX6ETT8"/>
<evidence type="ECO:0000313" key="2">
    <source>
        <dbReference type="EMBL" id="KAJ6807572.1"/>
    </source>
</evidence>
<evidence type="ECO:0000313" key="3">
    <source>
        <dbReference type="Proteomes" id="UP001140949"/>
    </source>
</evidence>
<dbReference type="InterPro" id="IPR052608">
    <property type="entry name" value="U-box_domain_protein"/>
</dbReference>
<dbReference type="SUPFAM" id="SSF48371">
    <property type="entry name" value="ARM repeat"/>
    <property type="match status" value="1"/>
</dbReference>
<dbReference type="InterPro" id="IPR011989">
    <property type="entry name" value="ARM-like"/>
</dbReference>
<dbReference type="InterPro" id="IPR000225">
    <property type="entry name" value="Armadillo"/>
</dbReference>
<dbReference type="EMBL" id="JANAVB010033820">
    <property type="protein sequence ID" value="KAJ6807572.1"/>
    <property type="molecule type" value="Genomic_DNA"/>
</dbReference>
<keyword evidence="3" id="KW-1185">Reference proteome</keyword>
<dbReference type="InterPro" id="IPR016024">
    <property type="entry name" value="ARM-type_fold"/>
</dbReference>
<dbReference type="Gene3D" id="1.25.10.10">
    <property type="entry name" value="Leucine-rich Repeat Variant"/>
    <property type="match status" value="2"/>
</dbReference>
<sequence length="509" mass="56122">MAKANYFKPLLQRLRSDDRKKLMVTTLAEMELTDHSKATLFSYGVLEPLLHLLSHGDADMQKVAVKALHSLSSLCQNGLQMIRDRKIRPLINYLRFQVVSSSILCEQVAGIIMNIAVSAEAIESDESLVMLESDDDISWLFSLVILAGPNVQISILRTFYFMCKLASAKDMRTKLRQFSAIRVLIPQCEHTDLVVRANAVKLLACLMEDGDDSLLSEHAGQKFFEALLSIIQTSEDEEEIASAMGIISDFPAGYDQFTQWLLDAEALPNIVRFLDDARLNGLSKNQIAENAARALCFFTVSTNHESQRRAADAGAIPLLVHLLGSGTALTKRYAATSLAQFSESSLGLSKQLQKQGVFCCFSAPLEVVCPVHLGVCSVETSFCLLEADAIKPMVRLLGEADSKLSEAALRALSTLVEDKMLNSGCKAISEANGIGPIVRLLNSQDSDLLEKSMRLLEKIFRLEEYKKLYGASAQMPLVDIAQRESGTIRALAARILAHLDVIHDQSSYF</sequence>
<protein>
    <submittedName>
        <fullName evidence="2">U-box domain-containing protein 44-like</fullName>
    </submittedName>
</protein>
<comment type="caution">
    <text evidence="2">The sequence shown here is derived from an EMBL/GenBank/DDBJ whole genome shotgun (WGS) entry which is preliminary data.</text>
</comment>
<dbReference type="Pfam" id="PF00514">
    <property type="entry name" value="Arm"/>
    <property type="match status" value="1"/>
</dbReference>
<accession>A0AAX6ETT8</accession>
<dbReference type="PANTHER" id="PTHR45958:SF5">
    <property type="entry name" value="RING-TYPE E3 UBIQUITIN TRANSFERASE"/>
    <property type="match status" value="1"/>
</dbReference>